<dbReference type="RefSeq" id="WP_205214538.1">
    <property type="nucleotide sequence ID" value="NZ_JAFFZP010000075.1"/>
</dbReference>
<organism evidence="2 3">
    <name type="scientific">Amphritea pacifica</name>
    <dbReference type="NCBI Taxonomy" id="2811233"/>
    <lineage>
        <taxon>Bacteria</taxon>
        <taxon>Pseudomonadati</taxon>
        <taxon>Pseudomonadota</taxon>
        <taxon>Gammaproteobacteria</taxon>
        <taxon>Oceanospirillales</taxon>
        <taxon>Oceanospirillaceae</taxon>
        <taxon>Amphritea</taxon>
    </lineage>
</organism>
<feature type="chain" id="PRO_5045835049" description="Ankyrin repeat domain-containing protein" evidence="1">
    <location>
        <begin position="24"/>
        <end position="169"/>
    </location>
</feature>
<protein>
    <recommendedName>
        <fullName evidence="4">Ankyrin repeat domain-containing protein</fullName>
    </recommendedName>
</protein>
<name>A0ABS2WEQ7_9GAMM</name>
<evidence type="ECO:0000313" key="2">
    <source>
        <dbReference type="EMBL" id="MBN0989902.1"/>
    </source>
</evidence>
<evidence type="ECO:0000313" key="3">
    <source>
        <dbReference type="Proteomes" id="UP000760472"/>
    </source>
</evidence>
<dbReference type="InterPro" id="IPR036770">
    <property type="entry name" value="Ankyrin_rpt-contain_sf"/>
</dbReference>
<dbReference type="Proteomes" id="UP000760472">
    <property type="component" value="Unassembled WGS sequence"/>
</dbReference>
<sequence>MALKRYFIVATVVLSTIASTLYADTGEELKSAVSKNDCNKVAELLGKGANPDTLFEDFTSKVELPVIFMSFPKSVCLQYELARAGADIDYQVLYKDKDGNKFYITPLSGAIRFMIPSQVETLLKLGANQKIQDKNGSNLVDIALKDIKRRRSRSNSGNVQEIIDLLEKY</sequence>
<dbReference type="SUPFAM" id="SSF48403">
    <property type="entry name" value="Ankyrin repeat"/>
    <property type="match status" value="1"/>
</dbReference>
<dbReference type="Gene3D" id="1.25.40.20">
    <property type="entry name" value="Ankyrin repeat-containing domain"/>
    <property type="match status" value="1"/>
</dbReference>
<dbReference type="EMBL" id="JAFFZP010000075">
    <property type="protein sequence ID" value="MBN0989902.1"/>
    <property type="molecule type" value="Genomic_DNA"/>
</dbReference>
<comment type="caution">
    <text evidence="2">The sequence shown here is derived from an EMBL/GenBank/DDBJ whole genome shotgun (WGS) entry which is preliminary data.</text>
</comment>
<gene>
    <name evidence="2" type="ORF">JW498_21300</name>
</gene>
<feature type="signal peptide" evidence="1">
    <location>
        <begin position="1"/>
        <end position="23"/>
    </location>
</feature>
<keyword evidence="1" id="KW-0732">Signal</keyword>
<evidence type="ECO:0008006" key="4">
    <source>
        <dbReference type="Google" id="ProtNLM"/>
    </source>
</evidence>
<reference evidence="2 3" key="1">
    <citation type="submission" date="2021-02" db="EMBL/GenBank/DDBJ databases">
        <title>A novel species of genus Amphritea isolated from a fishpond in China.</title>
        <authorList>
            <person name="Lu H."/>
        </authorList>
    </citation>
    <scope>NUCLEOTIDE SEQUENCE [LARGE SCALE GENOMIC DNA]</scope>
    <source>
        <strain evidence="2 3">RP18W</strain>
    </source>
</reference>
<evidence type="ECO:0000256" key="1">
    <source>
        <dbReference type="SAM" id="SignalP"/>
    </source>
</evidence>
<proteinExistence type="predicted"/>
<keyword evidence="3" id="KW-1185">Reference proteome</keyword>
<accession>A0ABS2WEQ7</accession>